<gene>
    <name evidence="1" type="ORF">CLOSTMETH_03459</name>
</gene>
<reference evidence="1 2" key="1">
    <citation type="submission" date="2009-01" db="EMBL/GenBank/DDBJ databases">
        <authorList>
            <person name="Fulton L."/>
            <person name="Clifton S."/>
            <person name="Fulton B."/>
            <person name="Xu J."/>
            <person name="Minx P."/>
            <person name="Pepin K.H."/>
            <person name="Johnson M."/>
            <person name="Bhonagiri V."/>
            <person name="Nash W.E."/>
            <person name="Mardis E.R."/>
            <person name="Wilson R.K."/>
        </authorList>
    </citation>
    <scope>NUCLEOTIDE SEQUENCE [LARGE SCALE GENOMIC DNA]</scope>
    <source>
        <strain evidence="1 2">DSM 5476</strain>
    </source>
</reference>
<dbReference type="AlphaFoldDB" id="C0EHW4"/>
<accession>C0EHW4</accession>
<dbReference type="eggNOG" id="COG4474">
    <property type="taxonomic scope" value="Bacteria"/>
</dbReference>
<dbReference type="PANTHER" id="PTHR38440:SF1">
    <property type="entry name" value="UPF0398 PROTEIN SPR0331"/>
    <property type="match status" value="1"/>
</dbReference>
<evidence type="ECO:0000313" key="2">
    <source>
        <dbReference type="Proteomes" id="UP000003340"/>
    </source>
</evidence>
<reference evidence="1 2" key="2">
    <citation type="submission" date="2009-02" db="EMBL/GenBank/DDBJ databases">
        <title>Draft genome sequence of Clostridium methylpentosum (DSM 5476).</title>
        <authorList>
            <person name="Sudarsanam P."/>
            <person name="Ley R."/>
            <person name="Guruge J."/>
            <person name="Turnbaugh P.J."/>
            <person name="Mahowald M."/>
            <person name="Liep D."/>
            <person name="Gordon J."/>
        </authorList>
    </citation>
    <scope>NUCLEOTIDE SEQUENCE [LARGE SCALE GENOMIC DNA]</scope>
    <source>
        <strain evidence="1 2">DSM 5476</strain>
    </source>
</reference>
<sequence length="163" mass="18737">MKITCCFTGHRSISPNVKKKIEKRFENEIIHLVDQGVTTFLCGGALGFDTLAAHCVLRLKQHYPQVQLWLVLPCRNQAEGWAESDRVVYDQIKRQADRVIYTSDTYWPGCMHKRNRFLADHSYWCICYLNQPGGGTRYTVETCLQKGVRVINLADETPSRGDQ</sequence>
<organism evidence="1 2">
    <name type="scientific">[Clostridium] methylpentosum DSM 5476</name>
    <dbReference type="NCBI Taxonomy" id="537013"/>
    <lineage>
        <taxon>Bacteria</taxon>
        <taxon>Bacillati</taxon>
        <taxon>Bacillota</taxon>
        <taxon>Clostridia</taxon>
        <taxon>Eubacteriales</taxon>
        <taxon>Oscillospiraceae</taxon>
        <taxon>Oscillospiraceae incertae sedis</taxon>
    </lineage>
</organism>
<dbReference type="SUPFAM" id="SSF102405">
    <property type="entry name" value="MCP/YpsA-like"/>
    <property type="match status" value="1"/>
</dbReference>
<protein>
    <recommendedName>
        <fullName evidence="3">DUF1273 domain-containing protein</fullName>
    </recommendedName>
</protein>
<proteinExistence type="predicted"/>
<keyword evidence="2" id="KW-1185">Reference proteome</keyword>
<name>C0EHW4_9FIRM</name>
<comment type="caution">
    <text evidence="1">The sequence shown here is derived from an EMBL/GenBank/DDBJ whole genome shotgun (WGS) entry which is preliminary data.</text>
</comment>
<dbReference type="InterPro" id="IPR010697">
    <property type="entry name" value="YspA"/>
</dbReference>
<evidence type="ECO:0000313" key="1">
    <source>
        <dbReference type="EMBL" id="EEG28936.1"/>
    </source>
</evidence>
<dbReference type="EMBL" id="ACEC01000122">
    <property type="protein sequence ID" value="EEG28936.1"/>
    <property type="molecule type" value="Genomic_DNA"/>
</dbReference>
<evidence type="ECO:0008006" key="3">
    <source>
        <dbReference type="Google" id="ProtNLM"/>
    </source>
</evidence>
<dbReference type="Pfam" id="PF06908">
    <property type="entry name" value="YpsA"/>
    <property type="match status" value="1"/>
</dbReference>
<dbReference type="Proteomes" id="UP000003340">
    <property type="component" value="Unassembled WGS sequence"/>
</dbReference>
<dbReference type="HOGENOM" id="CLU_108363_3_0_9"/>
<dbReference type="PANTHER" id="PTHR38440">
    <property type="entry name" value="UPF0398 PROTEIN YPSA"/>
    <property type="match status" value="1"/>
</dbReference>
<dbReference type="STRING" id="537013.CLOSTMETH_03459"/>
<dbReference type="Gene3D" id="3.40.50.450">
    <property type="match status" value="1"/>
</dbReference>